<keyword evidence="3" id="KW-1185">Reference proteome</keyword>
<dbReference type="PROSITE" id="PS51257">
    <property type="entry name" value="PROKAR_LIPOPROTEIN"/>
    <property type="match status" value="1"/>
</dbReference>
<dbReference type="CDD" id="cd08589">
    <property type="entry name" value="PI-PLCc_SaPLC1_like"/>
    <property type="match status" value="1"/>
</dbReference>
<dbReference type="eggNOG" id="ENOG502S6H7">
    <property type="taxonomic scope" value="Eukaryota"/>
</dbReference>
<dbReference type="GeneID" id="19322388"/>
<dbReference type="RefSeq" id="XP_007912925.1">
    <property type="nucleotide sequence ID" value="XM_007914734.1"/>
</dbReference>
<dbReference type="Gene3D" id="3.20.20.190">
    <property type="entry name" value="Phosphatidylinositol (PI) phosphodiesterase"/>
    <property type="match status" value="1"/>
</dbReference>
<dbReference type="Pfam" id="PF16670">
    <property type="entry name" value="PI-PLC-C1"/>
    <property type="match status" value="1"/>
</dbReference>
<evidence type="ECO:0000256" key="1">
    <source>
        <dbReference type="SAM" id="SignalP"/>
    </source>
</evidence>
<gene>
    <name evidence="2" type="ORF">UCRPA7_2166</name>
</gene>
<dbReference type="Proteomes" id="UP000014074">
    <property type="component" value="Unassembled WGS sequence"/>
</dbReference>
<sequence length="391" mass="43422">MGLKFILGTSILVQAALAACTNGSYTKNGLSWSSKLRMNQIQVIGTHNSYHVESSLEEKPVQALLLPNVQNYYYAHPSLDLQLEYQSIRNLELDIFADPDGGKYATPLIRKLTGLPFPPESSWKEPGVKVLHVSDADINTSCNTLIGCLKIVKEWSDAHPKHVPIPFMMEFKTASDDMAYLGGVTPIAWNNTELLAGLDDEIRSVFGEDKLVTPDDIRREGMTLEESVLKYGWPDLESARGRVFFLMDNGPVHPVRDAYTLDKPNLEGRVIFTNSAPGNSDCAFQKLNEPRGDEQQSNIQAQVKAGYWVRTRSDVPIETLLSNDTTAMREMAFSSGAQIVSTDYPSYGMSDRWHVSYAVRFPGGKSAVCNPINAPESCAKLELEPAEYVQH</sequence>
<keyword evidence="1" id="KW-0732">Signal</keyword>
<accession>R8BSQ6</accession>
<protein>
    <submittedName>
        <fullName evidence="2">Putative acid phosphatase protein</fullName>
    </submittedName>
</protein>
<dbReference type="InterPro" id="IPR032075">
    <property type="entry name" value="PI-PLC-C1"/>
</dbReference>
<dbReference type="HOGENOM" id="CLU_045947_0_0_1"/>
<dbReference type="EMBL" id="KB932925">
    <property type="protein sequence ID" value="EOO02325.1"/>
    <property type="molecule type" value="Genomic_DNA"/>
</dbReference>
<dbReference type="InterPro" id="IPR017946">
    <property type="entry name" value="PLC-like_Pdiesterase_TIM-brl"/>
</dbReference>
<evidence type="ECO:0000313" key="3">
    <source>
        <dbReference type="Proteomes" id="UP000014074"/>
    </source>
</evidence>
<proteinExistence type="predicted"/>
<dbReference type="AlphaFoldDB" id="R8BSQ6"/>
<reference evidence="3" key="1">
    <citation type="journal article" date="2013" name="Genome Announc.">
        <title>Draft genome sequence of the ascomycete Phaeoacremonium aleophilum strain UCR-PA7, a causal agent of the esca disease complex in grapevines.</title>
        <authorList>
            <person name="Blanco-Ulate B."/>
            <person name="Rolshausen P."/>
            <person name="Cantu D."/>
        </authorList>
    </citation>
    <scope>NUCLEOTIDE SEQUENCE [LARGE SCALE GENOMIC DNA]</scope>
    <source>
        <strain evidence="3">UCR-PA7</strain>
    </source>
</reference>
<evidence type="ECO:0000313" key="2">
    <source>
        <dbReference type="EMBL" id="EOO02325.1"/>
    </source>
</evidence>
<name>R8BSQ6_PHAM7</name>
<organism evidence="2 3">
    <name type="scientific">Phaeoacremonium minimum (strain UCR-PA7)</name>
    <name type="common">Esca disease fungus</name>
    <name type="synonym">Togninia minima</name>
    <dbReference type="NCBI Taxonomy" id="1286976"/>
    <lineage>
        <taxon>Eukaryota</taxon>
        <taxon>Fungi</taxon>
        <taxon>Dikarya</taxon>
        <taxon>Ascomycota</taxon>
        <taxon>Pezizomycotina</taxon>
        <taxon>Sordariomycetes</taxon>
        <taxon>Sordariomycetidae</taxon>
        <taxon>Togniniales</taxon>
        <taxon>Togniniaceae</taxon>
        <taxon>Phaeoacremonium</taxon>
    </lineage>
</organism>
<dbReference type="OrthoDB" id="2017497at2759"/>
<dbReference type="SUPFAM" id="SSF51695">
    <property type="entry name" value="PLC-like phosphodiesterases"/>
    <property type="match status" value="1"/>
</dbReference>
<dbReference type="GO" id="GO:0008081">
    <property type="term" value="F:phosphoric diester hydrolase activity"/>
    <property type="evidence" value="ECO:0007669"/>
    <property type="project" value="InterPro"/>
</dbReference>
<feature type="chain" id="PRO_5004452865" evidence="1">
    <location>
        <begin position="19"/>
        <end position="391"/>
    </location>
</feature>
<dbReference type="KEGG" id="tmn:UCRPA7_2166"/>
<feature type="signal peptide" evidence="1">
    <location>
        <begin position="1"/>
        <end position="18"/>
    </location>
</feature>
<dbReference type="GO" id="GO:0006629">
    <property type="term" value="P:lipid metabolic process"/>
    <property type="evidence" value="ECO:0007669"/>
    <property type="project" value="InterPro"/>
</dbReference>